<feature type="region of interest" description="Disordered" evidence="1">
    <location>
        <begin position="185"/>
        <end position="204"/>
    </location>
</feature>
<feature type="region of interest" description="Disordered" evidence="1">
    <location>
        <begin position="698"/>
        <end position="764"/>
    </location>
</feature>
<feature type="compositionally biased region" description="Low complexity" evidence="1">
    <location>
        <begin position="1456"/>
        <end position="1475"/>
    </location>
</feature>
<sequence>MASRRSSGRQGARRARNNSVHSEEDDSQHKPLPTPRGRDGGQQAAETAQERQRLMEVFGSYPAQASTGGSSSSSKAKPVVAATGSSGSSSHHGMEFASPSPPTSANASDTSSGHLPDNVHLSMPVMAQHKGKQPETSKSAGRSRAVSPTPAGTVPHEAAQLTDRQRSKITNAYHNQFAHLLGQELAPPGSESSAPFSPATDWSFSSPQTITLEEMQQLRMTPRRPAVAGQGSTAEAPAGKWSQATTPSPRQNTKTQRQSHDRDSGLFGGRAFSFTSPAGGASTSQTPLHGSIEPIQELDEDGSWSQATARRHTSGSNNASPTAAPRPRYDVRVPPPETLARTPTLATRSPTPTQQQQLPQPTPQSRRRRATTASEAGDTMGTAASVSSYNSHSRSRSFGSSDRITLQQMIDQQQRGPAAPARSSAGRDEYAVPLIPPPPEGSLQFFNPFMGGSAPGVPGYAYPSEADDDGNAGLVHGDGESVTRTRIRHRKQRHPSSVASPASYTLSSAYSPSNAGSNLTYELTHLGVHRTAESPYPTNDSRVLTSSAASVSRRRSSSTATPQPPPIPDGSSSSGSSSGRRPLTAAHGRSESVGSSRVSSIRDGFEQRAQRDASPARVASPVNVRPVPQLTPNSRKVAQMRERIEEWQRTEAAPTPAVAAATGAPRDSTASGSSGITALGAQLNVGEIESVRNSAAGAPVPVDTQADARLVPLTPAAPRTGRSDRSGRKSRRPTSKSQQALDETGSKYSMGTGQSSNIAPSLFGSDQSSFSTPLLSRLPHMSVPSDIASLRTTVPGEVPPVQRQSVEVPPAPAPSPSPSLRDSVLSAVSSPVSVGGRRKQSLVVDARSASSEILQGLQHVKAATPEIIHHAPAGLQKSTTMVLESPAVVPPAALSAEERRAWARLNPTDRPPLSAEGRSPSDSMDSAEMRVWDDKLRRRADPTRVGDMQFVRPQVAESPALASEPKSSGGILPVATSRTHVVHRPTPPPSEAFRKDRVNSALATLEGGVTGSPPPATSSQPASEAALSVLTGDGMYSVATGEMDMSPDALLAAGRPASFRMGRHGSSPLNPYTGASSPALTGSGSIAPPLPTTTATTSGFKQRVGGRRKSGSQQPVQQQTQSQQPPRVAQTPLPRRWWRNIKESMYAPIPPLHRPPPATAADSQFRPTDVSMNGSAGIEALPARPVRRHSFSGSTDIEQQKITAALSPRENMRRKVTLVDRVRGLLRGNSRRQVAQAQQPPQSLHGMTSGSQAHVAVPVEPAATVGPAASVAGNWGPHNPFSQQSLLGHGRRNSIDTLSIHDMAEVDRHDMHSRLDHLLSPHIGPEEHRPPTPRLHDSIAASPRLGHTAASSKFSFTAASPTTPKPLPATPRHPSQPQVFTFPVSTQPAAAASGHGLMVEPSPVFKTSVAGSRPGPHPLPVVPVTSPVQEMVEKPHPVNMQHFSQDNMQVNTAQMSNPHQTQPQQQHQQPQSHNQHTVHDNASGPVVVKRPSLIKRITAGWRKPVPQPGLYPIAEEGHSGGHHLGTVAAQAAAAEAGAGLLGRLFHPIAGPRPEVHNPQMLSVPNVNVMQSPQAYPGAPHEISQVVSPRQQDHQYSSGSMNPAVIVSGPSPTVGPYDAANGSGRIGQTPLPGQQPPTQQLQPGFPAQNIYAAFGPSVASMPQPHHGPDVSNGQMPHQQPMQQQPHESQFMQPHGNNSQYMPPPPSQHLQPPVGAGPGGSKLMSMMSSIPLLGSLFAGKKTEQSQLRPQTPGPKQPPGRYDSYGHDANSGSYASTETDHAAHGPSHGNGGGGTAGNIIEKITGAAKWYHMPIVTLLLRETAVRRLAPLVGRYALRYPLVEAEEAAAARLTAAGVRQKSMVRAGALQAINAREFGHAAQGLRYSSLDQRLAGAMVPRFSRLRKYRRAPEVWDDRDAHAIGQRVTSRFRNTQARYPGEPVLRGGGGPSHTDSVPRPADVERAVDGHPGSGDRGLDETMPRGLAARIGRAFGFGRRQSLLPPALVPTGSNPYLSQSFTGRQRPSPTRDGHVRIIDDPFEDSDLVSLRPDAPVDELGAAAVQGNSRGLFGAWRAQPRQPPPPVPEPPAAQPSSSATPMFPPFSHLPPRVVDQIMHRVGEPRVFIGSAQSQLVPPNNRSQPGDALFGDSSPYRTGTEWSFAESVKFSSPYPTTSRDVKNTAVWARTSRQLMVKQHNNDIARWPAHLEIIRDYIQLLALVLGSCGYTKTALDSTVGQRWPWMIVAGVPETLGLLWADLATTTGKSIGFLLFFGSVALVALFLWSYGLYVERSMAVRQEKEKEDGEHEDRVVTYEAELVVVPSRYNLYARVFGRMAKRRRMHILYSILTTLYIPVVKLCMETIVWSQGYWPVPNPFRETDHPVYPRPEDGTHRDPGSFCYTTTMRKGNFNAAFVLLPLAIVVLLGLGLLLPLQVYQLSLRHMPRIPGWADGKSPGYRMPPAEQVSGAQEDDEDIEPITGVAPSQRAIPRGGDRPRHSSYVSDDDDASGVRRDDYNPMLHSNPLLQGVNQLNLINPEYLGYMATIYQMMYNNNGSGGMGGGGGGPNPGDLSGMASAAWKMVQGWWSKKPSEDPYLGMEKDEAYQARLRDMKLSNRNRHLATVQYRRSLDTDTADYRFIYVAHYPAHSSDPARMLMWKFVAVLCVTVLTKDNCWAKALSRSSLDAGRNVALLLLLLLMIRSHHSHRPFFDPTANVAAMVMRIGILLAIIVAFPLFLLSDPLSSSHMGLCVALALANLCVILALVWLASSALPRMQVIIKGTSAPLTLSPGILVATNPYDPRLRRLLIERVWQDTWSAILLASRDFRLLPNHRIAFCRTRAHPPYMVNYIGFAAERHLENLHLYDAIGRRAYCHAIMLERHNDQRTALMDEITSVFTGPDMYFNPYATSGIDSQQSVSAVAGAPVPSRFGGQAVVGRSEVKSWFGKVYILHFPFMVCMIYDELPSVIVPIADESDLRLYLQQNKDPRVVARRDIRRKLRALDGQFVTLTYVENAGPHGSHHRYCLPHYAEENEQYLAQFSGRRRVLYRGVVNIQQHAEHIVNGVCNVTPGFMCSLSLTDEICVDDEHLVNNLNRATNPFRLAFLRTGRAGSAIRTNITQKSRDALKLNDHNRHMLGVTNIFEPTPEVRALFEENMDIIDARLQPINDALAQYQRESHAGFIRKRTGLTPSFHIDVFAPGPESYHVTHLSGGHPNQPPPPIPATPALFGGPELNGQWQNDEHGRLSYIPTMEQLAERLERFEENKYMRDLLIDHKDDITLLYERLRTLVPSESNDPVKFAWYIFWDDLYRRYAGQVKQFKEFDVDFNPLYPQAIPYYPLPRYRLERFLYERGLWKPLKSNGAPVVGSAPQGGGGLLATISALLPWSSNKGGKPSVGSVPPRMLDEFDLDPMPVPSYVPGLGDMRRGSNNAGRQPLIGRQSGMVTEARVWLAGDGDVDEYGMDSSGAHQQFQSGAPAAGFIHSGLLNRLYAWLDVIAYGTNR</sequence>
<feature type="compositionally biased region" description="Polar residues" evidence="1">
    <location>
        <begin position="1067"/>
        <end position="1084"/>
    </location>
</feature>
<evidence type="ECO:0000313" key="3">
    <source>
        <dbReference type="EMBL" id="KAJ2754408.1"/>
    </source>
</evidence>
<feature type="region of interest" description="Disordered" evidence="1">
    <location>
        <begin position="1005"/>
        <end position="1025"/>
    </location>
</feature>
<feature type="region of interest" description="Disordered" evidence="1">
    <location>
        <begin position="798"/>
        <end position="823"/>
    </location>
</feature>
<feature type="compositionally biased region" description="Low complexity" evidence="1">
    <location>
        <begin position="1231"/>
        <end position="1243"/>
    </location>
</feature>
<feature type="compositionally biased region" description="Basic and acidic residues" evidence="1">
    <location>
        <begin position="639"/>
        <end position="649"/>
    </location>
</feature>
<feature type="compositionally biased region" description="Low complexity" evidence="1">
    <location>
        <begin position="62"/>
        <end position="91"/>
    </location>
</feature>
<feature type="transmembrane region" description="Helical" evidence="2">
    <location>
        <begin position="2259"/>
        <end position="2282"/>
    </location>
</feature>
<feature type="compositionally biased region" description="Low complexity" evidence="1">
    <location>
        <begin position="385"/>
        <end position="401"/>
    </location>
</feature>
<keyword evidence="2" id="KW-0812">Transmembrane</keyword>
<feature type="region of interest" description="Disordered" evidence="1">
    <location>
        <begin position="2066"/>
        <end position="2095"/>
    </location>
</feature>
<feature type="region of interest" description="Disordered" evidence="1">
    <location>
        <begin position="1062"/>
        <end position="1135"/>
    </location>
</feature>
<feature type="region of interest" description="Disordered" evidence="1">
    <location>
        <begin position="1932"/>
        <end position="1974"/>
    </location>
</feature>
<evidence type="ECO:0000313" key="4">
    <source>
        <dbReference type="Proteomes" id="UP001140011"/>
    </source>
</evidence>
<feature type="region of interest" description="Disordered" evidence="1">
    <location>
        <begin position="1656"/>
        <end position="1718"/>
    </location>
</feature>
<feature type="region of interest" description="Disordered" evidence="1">
    <location>
        <begin position="1357"/>
        <end position="1380"/>
    </location>
</feature>
<feature type="compositionally biased region" description="Low complexity" evidence="1">
    <location>
        <begin position="1673"/>
        <end position="1685"/>
    </location>
</feature>
<comment type="caution">
    <text evidence="3">The sequence shown here is derived from an EMBL/GenBank/DDBJ whole genome shotgun (WGS) entry which is preliminary data.</text>
</comment>
<proteinExistence type="predicted"/>
<feature type="compositionally biased region" description="Polar residues" evidence="1">
    <location>
        <begin position="1686"/>
        <end position="1699"/>
    </location>
</feature>
<feature type="region of interest" description="Disordered" evidence="1">
    <location>
        <begin position="1454"/>
        <end position="1489"/>
    </location>
</feature>
<feature type="compositionally biased region" description="Basic residues" evidence="1">
    <location>
        <begin position="485"/>
        <end position="494"/>
    </location>
</feature>
<gene>
    <name evidence="3" type="ORF">GGI19_002419</name>
</gene>
<feature type="compositionally biased region" description="Polar residues" evidence="1">
    <location>
        <begin position="190"/>
        <end position="204"/>
    </location>
</feature>
<feature type="region of interest" description="Disordered" evidence="1">
    <location>
        <begin position="532"/>
        <end position="675"/>
    </location>
</feature>
<feature type="compositionally biased region" description="Polar residues" evidence="1">
    <location>
        <begin position="303"/>
        <end position="321"/>
    </location>
</feature>
<evidence type="ECO:0000256" key="1">
    <source>
        <dbReference type="SAM" id="MobiDB-lite"/>
    </source>
</evidence>
<dbReference type="Proteomes" id="UP001140011">
    <property type="component" value="Unassembled WGS sequence"/>
</dbReference>
<feature type="compositionally biased region" description="Low complexity" evidence="1">
    <location>
        <begin position="650"/>
        <end position="665"/>
    </location>
</feature>
<feature type="transmembrane region" description="Helical" evidence="2">
    <location>
        <begin position="2705"/>
        <end position="2726"/>
    </location>
</feature>
<protein>
    <submittedName>
        <fullName evidence="3">Uncharacterized protein</fullName>
    </submittedName>
</protein>
<feature type="region of interest" description="Disordered" evidence="1">
    <location>
        <begin position="1"/>
        <end position="169"/>
    </location>
</feature>
<feature type="compositionally biased region" description="Polar residues" evidence="1">
    <location>
        <begin position="495"/>
        <end position="514"/>
    </location>
</feature>
<feature type="transmembrane region" description="Helical" evidence="2">
    <location>
        <begin position="2403"/>
        <end position="2424"/>
    </location>
</feature>
<feature type="compositionally biased region" description="Low complexity" evidence="1">
    <location>
        <begin position="1111"/>
        <end position="1126"/>
    </location>
</feature>
<feature type="transmembrane region" description="Helical" evidence="2">
    <location>
        <begin position="2335"/>
        <end position="2357"/>
    </location>
</feature>
<feature type="transmembrane region" description="Helical" evidence="2">
    <location>
        <begin position="2738"/>
        <end position="2757"/>
    </location>
</feature>
<organism evidence="3 4">
    <name type="scientific">Coemansia pectinata</name>
    <dbReference type="NCBI Taxonomy" id="1052879"/>
    <lineage>
        <taxon>Eukaryota</taxon>
        <taxon>Fungi</taxon>
        <taxon>Fungi incertae sedis</taxon>
        <taxon>Zoopagomycota</taxon>
        <taxon>Kickxellomycotina</taxon>
        <taxon>Kickxellomycetes</taxon>
        <taxon>Kickxellales</taxon>
        <taxon>Kickxellaceae</taxon>
        <taxon>Coemansia</taxon>
    </lineage>
</organism>
<keyword evidence="2" id="KW-0472">Membrane</keyword>
<feature type="region of interest" description="Disordered" evidence="1">
    <location>
        <begin position="2442"/>
        <end position="2501"/>
    </location>
</feature>
<dbReference type="EMBL" id="JANBUH010000118">
    <property type="protein sequence ID" value="KAJ2754408.1"/>
    <property type="molecule type" value="Genomic_DNA"/>
</dbReference>
<feature type="region of interest" description="Disordered" evidence="1">
    <location>
        <begin position="220"/>
        <end position="401"/>
    </location>
</feature>
<feature type="compositionally biased region" description="Pro residues" evidence="1">
    <location>
        <begin position="2072"/>
        <end position="2084"/>
    </location>
</feature>
<feature type="compositionally biased region" description="Low complexity" evidence="1">
    <location>
        <begin position="346"/>
        <end position="359"/>
    </location>
</feature>
<reference evidence="3" key="1">
    <citation type="submission" date="2022-07" db="EMBL/GenBank/DDBJ databases">
        <title>Phylogenomic reconstructions and comparative analyses of Kickxellomycotina fungi.</title>
        <authorList>
            <person name="Reynolds N.K."/>
            <person name="Stajich J.E."/>
            <person name="Barry K."/>
            <person name="Grigoriev I.V."/>
            <person name="Crous P."/>
            <person name="Smith M.E."/>
        </authorList>
    </citation>
    <scope>NUCLEOTIDE SEQUENCE</scope>
    <source>
        <strain evidence="3">BCRC 34297</strain>
    </source>
</reference>
<feature type="compositionally biased region" description="Polar residues" evidence="1">
    <location>
        <begin position="242"/>
        <end position="256"/>
    </location>
</feature>
<feature type="region of interest" description="Disordered" evidence="1">
    <location>
        <begin position="465"/>
        <end position="514"/>
    </location>
</feature>
<dbReference type="OrthoDB" id="10261361at2759"/>
<feature type="compositionally biased region" description="Low complexity" evidence="1">
    <location>
        <begin position="541"/>
        <end position="561"/>
    </location>
</feature>
<feature type="compositionally biased region" description="Polar residues" evidence="1">
    <location>
        <begin position="273"/>
        <end position="288"/>
    </location>
</feature>
<evidence type="ECO:0000256" key="2">
    <source>
        <dbReference type="SAM" id="Phobius"/>
    </source>
</evidence>
<keyword evidence="4" id="KW-1185">Reference proteome</keyword>
<feature type="compositionally biased region" description="Polar residues" evidence="1">
    <location>
        <begin position="735"/>
        <end position="764"/>
    </location>
</feature>
<name>A0A9W8GVV0_9FUNG</name>
<accession>A0A9W8GVV0</accession>
<feature type="region of interest" description="Disordered" evidence="1">
    <location>
        <begin position="1739"/>
        <end position="1791"/>
    </location>
</feature>
<feature type="region of interest" description="Disordered" evidence="1">
    <location>
        <begin position="905"/>
        <end position="927"/>
    </location>
</feature>
<feature type="region of interest" description="Disordered" evidence="1">
    <location>
        <begin position="1230"/>
        <end position="1252"/>
    </location>
</feature>
<feature type="compositionally biased region" description="Low complexity" evidence="1">
    <location>
        <begin position="103"/>
        <end position="112"/>
    </location>
</feature>
<feature type="compositionally biased region" description="Low complexity" evidence="1">
    <location>
        <begin position="570"/>
        <end position="579"/>
    </location>
</feature>
<keyword evidence="2" id="KW-1133">Transmembrane helix</keyword>
<feature type="compositionally biased region" description="Low complexity" evidence="1">
    <location>
        <begin position="1"/>
        <end position="10"/>
    </location>
</feature>